<feature type="region of interest" description="Disordered" evidence="2">
    <location>
        <begin position="322"/>
        <end position="456"/>
    </location>
</feature>
<dbReference type="EMBL" id="GL377681">
    <property type="protein sequence ID" value="EFJ07763.1"/>
    <property type="molecule type" value="Genomic_DNA"/>
</dbReference>
<dbReference type="eggNOG" id="KOG0067">
    <property type="taxonomic scope" value="Eukaryota"/>
</dbReference>
<dbReference type="GO" id="GO:0016491">
    <property type="term" value="F:oxidoreductase activity"/>
    <property type="evidence" value="ECO:0007669"/>
    <property type="project" value="UniProtKB-KW"/>
</dbReference>
<dbReference type="InParanoid" id="D8T6J5"/>
<keyword evidence="1" id="KW-0560">Oxidoreductase</keyword>
<dbReference type="PANTHER" id="PTHR43254:SF3">
    <property type="entry name" value="C-TERMINAL BINDING PROTEIN AN"/>
    <property type="match status" value="1"/>
</dbReference>
<feature type="compositionally biased region" description="Basic residues" evidence="2">
    <location>
        <begin position="379"/>
        <end position="393"/>
    </location>
</feature>
<dbReference type="PANTHER" id="PTHR43254">
    <property type="entry name" value="C-TERMINAL BINDING PROTEIN AN-RELATED"/>
    <property type="match status" value="1"/>
</dbReference>
<dbReference type="GO" id="GO:0000226">
    <property type="term" value="P:microtubule cytoskeleton organization"/>
    <property type="evidence" value="ECO:0007669"/>
    <property type="project" value="InterPro"/>
</dbReference>
<dbReference type="AlphaFoldDB" id="D8T6J5"/>
<dbReference type="KEGG" id="smo:SELMODRAFT_927"/>
<dbReference type="Pfam" id="PF02826">
    <property type="entry name" value="2-Hacid_dh_C"/>
    <property type="match status" value="1"/>
</dbReference>
<gene>
    <name evidence="4" type="ORF">SELMODRAFT_927</name>
</gene>
<dbReference type="FunCoup" id="D8T6J5">
    <property type="interactions" value="1761"/>
</dbReference>
<feature type="compositionally biased region" description="Basic and acidic residues" evidence="2">
    <location>
        <begin position="330"/>
        <end position="345"/>
    </location>
</feature>
<dbReference type="PROSITE" id="PS00670">
    <property type="entry name" value="D_2_HYDROXYACID_DH_2"/>
    <property type="match status" value="1"/>
</dbReference>
<feature type="domain" description="D-isomer specific 2-hydroxyacid dehydrogenase NAD-binding" evidence="3">
    <location>
        <begin position="106"/>
        <end position="286"/>
    </location>
</feature>
<dbReference type="Proteomes" id="UP000001514">
    <property type="component" value="Unassembled WGS sequence"/>
</dbReference>
<feature type="non-terminal residue" evidence="4">
    <location>
        <position position="597"/>
    </location>
</feature>
<dbReference type="SUPFAM" id="SSF51735">
    <property type="entry name" value="NAD(P)-binding Rossmann-fold domains"/>
    <property type="match status" value="1"/>
</dbReference>
<keyword evidence="5" id="KW-1185">Reference proteome</keyword>
<evidence type="ECO:0000313" key="4">
    <source>
        <dbReference type="EMBL" id="EFJ07763.1"/>
    </source>
</evidence>
<dbReference type="HOGENOM" id="CLU_013739_0_0_1"/>
<evidence type="ECO:0000256" key="2">
    <source>
        <dbReference type="SAM" id="MobiDB-lite"/>
    </source>
</evidence>
<dbReference type="GO" id="GO:0051287">
    <property type="term" value="F:NAD binding"/>
    <property type="evidence" value="ECO:0007669"/>
    <property type="project" value="InterPro"/>
</dbReference>
<dbReference type="InterPro" id="IPR029753">
    <property type="entry name" value="D-isomer_DH_CS"/>
</dbReference>
<reference evidence="4 5" key="1">
    <citation type="journal article" date="2011" name="Science">
        <title>The Selaginella genome identifies genetic changes associated with the evolution of vascular plants.</title>
        <authorList>
            <person name="Banks J.A."/>
            <person name="Nishiyama T."/>
            <person name="Hasebe M."/>
            <person name="Bowman J.L."/>
            <person name="Gribskov M."/>
            <person name="dePamphilis C."/>
            <person name="Albert V.A."/>
            <person name="Aono N."/>
            <person name="Aoyama T."/>
            <person name="Ambrose B.A."/>
            <person name="Ashton N.W."/>
            <person name="Axtell M.J."/>
            <person name="Barker E."/>
            <person name="Barker M.S."/>
            <person name="Bennetzen J.L."/>
            <person name="Bonawitz N.D."/>
            <person name="Chapple C."/>
            <person name="Cheng C."/>
            <person name="Correa L.G."/>
            <person name="Dacre M."/>
            <person name="DeBarry J."/>
            <person name="Dreyer I."/>
            <person name="Elias M."/>
            <person name="Engstrom E.M."/>
            <person name="Estelle M."/>
            <person name="Feng L."/>
            <person name="Finet C."/>
            <person name="Floyd S.K."/>
            <person name="Frommer W.B."/>
            <person name="Fujita T."/>
            <person name="Gramzow L."/>
            <person name="Gutensohn M."/>
            <person name="Harholt J."/>
            <person name="Hattori M."/>
            <person name="Heyl A."/>
            <person name="Hirai T."/>
            <person name="Hiwatashi Y."/>
            <person name="Ishikawa M."/>
            <person name="Iwata M."/>
            <person name="Karol K.G."/>
            <person name="Koehler B."/>
            <person name="Kolukisaoglu U."/>
            <person name="Kubo M."/>
            <person name="Kurata T."/>
            <person name="Lalonde S."/>
            <person name="Li K."/>
            <person name="Li Y."/>
            <person name="Litt A."/>
            <person name="Lyons E."/>
            <person name="Manning G."/>
            <person name="Maruyama T."/>
            <person name="Michael T.P."/>
            <person name="Mikami K."/>
            <person name="Miyazaki S."/>
            <person name="Morinaga S."/>
            <person name="Murata T."/>
            <person name="Mueller-Roeber B."/>
            <person name="Nelson D.R."/>
            <person name="Obara M."/>
            <person name="Oguri Y."/>
            <person name="Olmstead R.G."/>
            <person name="Onodera N."/>
            <person name="Petersen B.L."/>
            <person name="Pils B."/>
            <person name="Prigge M."/>
            <person name="Rensing S.A."/>
            <person name="Riano-Pachon D.M."/>
            <person name="Roberts A.W."/>
            <person name="Sato Y."/>
            <person name="Scheller H.V."/>
            <person name="Schulz B."/>
            <person name="Schulz C."/>
            <person name="Shakirov E.V."/>
            <person name="Shibagaki N."/>
            <person name="Shinohara N."/>
            <person name="Shippen D.E."/>
            <person name="Soerensen I."/>
            <person name="Sotooka R."/>
            <person name="Sugimoto N."/>
            <person name="Sugita M."/>
            <person name="Sumikawa N."/>
            <person name="Tanurdzic M."/>
            <person name="Theissen G."/>
            <person name="Ulvskov P."/>
            <person name="Wakazuki S."/>
            <person name="Weng J.K."/>
            <person name="Willats W.W."/>
            <person name="Wipf D."/>
            <person name="Wolf P.G."/>
            <person name="Yang L."/>
            <person name="Zimmer A.D."/>
            <person name="Zhu Q."/>
            <person name="Mitros T."/>
            <person name="Hellsten U."/>
            <person name="Loque D."/>
            <person name="Otillar R."/>
            <person name="Salamov A."/>
            <person name="Schmutz J."/>
            <person name="Shapiro H."/>
            <person name="Lindquist E."/>
            <person name="Lucas S."/>
            <person name="Rokhsar D."/>
            <person name="Grigoriev I.V."/>
        </authorList>
    </citation>
    <scope>NUCLEOTIDE SEQUENCE [LARGE SCALE GENOMIC DNA]</scope>
</reference>
<evidence type="ECO:0000256" key="1">
    <source>
        <dbReference type="ARBA" id="ARBA00023002"/>
    </source>
</evidence>
<dbReference type="OMA" id="SLLDCCK"/>
<dbReference type="InterPro" id="IPR045015">
    <property type="entry name" value="AN-like"/>
</dbReference>
<dbReference type="InterPro" id="IPR036291">
    <property type="entry name" value="NAD(P)-bd_dom_sf"/>
</dbReference>
<evidence type="ECO:0000259" key="3">
    <source>
        <dbReference type="Pfam" id="PF02826"/>
    </source>
</evidence>
<dbReference type="STRING" id="88036.D8T6J5"/>
<dbReference type="InterPro" id="IPR006140">
    <property type="entry name" value="D-isomer_DH_NAD-bd"/>
</dbReference>
<protein>
    <recommendedName>
        <fullName evidence="3">D-isomer specific 2-hydroxyacid dehydrogenase NAD-binding domain-containing protein</fullName>
    </recommendedName>
</protein>
<name>D8T6J5_SELML</name>
<sequence length="597" mass="65859">GLPLVVALNCLEDWQILNADALAGIATLEHLNLAQIAEGKLETAAAVIIHSLDLPRAAQRRLQPWQLILCLGSINKPADSAAAAEMGLKLVHVDCGRGEEIADTVMALLLGLLRHTHSLSAQGFASAGWLGSIQPLCKGMRRCRGLVMGIVGRTPSACALAVRCLAFKMRVIYYETEEVKEQTRKSFPAFATKVESLNELLSQSDVVSLHCPLTNDTVQIINAEALQYIKPGAIIVNSSSCHLLDDCAVKQALIDGIIAGCALDGVEGPQWLEAWVREMSNVLILPRSADYSDDAWNEIRLKAFSLLRSYLVNGVIPASSVSEDEEDWQEEKHERFERESAKEDDQWIADSQTGQQFHRKQLVYPPQEIREARSMYNKSGKKSKKRGSRRKSHQVPESFPVPERDANWVALQRDDPGGTSGRDQAVNSTSRFTSPDDSKARREDADVSSEKPASESVQDLQAIDVLKEGYVVAVRPVTGNGYYVARQKGPGRRWCLDVMSDVTPRDPAAQFLVVLRNRDRLGLRSLAAGGKLLQSNKKSELVFLNHNFDMWESWVLEGSQLSDCTLVNSKFRGVSMDVSMEVLAAVGEDDGVARWLS</sequence>
<dbReference type="OrthoDB" id="9991913at2759"/>
<organism evidence="5">
    <name type="scientific">Selaginella moellendorffii</name>
    <name type="common">Spikemoss</name>
    <dbReference type="NCBI Taxonomy" id="88036"/>
    <lineage>
        <taxon>Eukaryota</taxon>
        <taxon>Viridiplantae</taxon>
        <taxon>Streptophyta</taxon>
        <taxon>Embryophyta</taxon>
        <taxon>Tracheophyta</taxon>
        <taxon>Lycopodiopsida</taxon>
        <taxon>Selaginellales</taxon>
        <taxon>Selaginellaceae</taxon>
        <taxon>Selaginella</taxon>
    </lineage>
</organism>
<feature type="non-terminal residue" evidence="4">
    <location>
        <position position="1"/>
    </location>
</feature>
<dbReference type="Gene3D" id="3.40.50.720">
    <property type="entry name" value="NAD(P)-binding Rossmann-like Domain"/>
    <property type="match status" value="2"/>
</dbReference>
<evidence type="ECO:0000313" key="5">
    <source>
        <dbReference type="Proteomes" id="UP000001514"/>
    </source>
</evidence>
<feature type="compositionally biased region" description="Basic and acidic residues" evidence="2">
    <location>
        <begin position="434"/>
        <end position="453"/>
    </location>
</feature>
<feature type="compositionally biased region" description="Polar residues" evidence="2">
    <location>
        <begin position="421"/>
        <end position="433"/>
    </location>
</feature>
<proteinExistence type="predicted"/>
<dbReference type="Gramene" id="EFJ07763">
    <property type="protein sequence ID" value="EFJ07763"/>
    <property type="gene ID" value="SELMODRAFT_927"/>
</dbReference>
<accession>D8T6J5</accession>
<feature type="compositionally biased region" description="Basic and acidic residues" evidence="2">
    <location>
        <begin position="402"/>
        <end position="416"/>
    </location>
</feature>